<proteinExistence type="predicted"/>
<keyword evidence="2" id="KW-0804">Transcription</keyword>
<dbReference type="Pfam" id="PF05158">
    <property type="entry name" value="RNA_pol_Rpc34"/>
    <property type="match status" value="1"/>
</dbReference>
<accession>A0A371CW71</accession>
<organism evidence="5 6">
    <name type="scientific">Lentinus brumalis</name>
    <dbReference type="NCBI Taxonomy" id="2498619"/>
    <lineage>
        <taxon>Eukaryota</taxon>
        <taxon>Fungi</taxon>
        <taxon>Dikarya</taxon>
        <taxon>Basidiomycota</taxon>
        <taxon>Agaricomycotina</taxon>
        <taxon>Agaricomycetes</taxon>
        <taxon>Polyporales</taxon>
        <taxon>Polyporaceae</taxon>
        <taxon>Lentinus</taxon>
    </lineage>
</organism>
<dbReference type="EMBL" id="KZ857448">
    <property type="protein sequence ID" value="RDX44542.1"/>
    <property type="molecule type" value="Genomic_DNA"/>
</dbReference>
<evidence type="ECO:0000256" key="3">
    <source>
        <dbReference type="ARBA" id="ARBA00023242"/>
    </source>
</evidence>
<evidence type="ECO:0000256" key="4">
    <source>
        <dbReference type="SAM" id="MobiDB-lite"/>
    </source>
</evidence>
<comment type="subcellular location">
    <subcellularLocation>
        <location evidence="1">Nucleus</location>
    </subcellularLocation>
</comment>
<evidence type="ECO:0000313" key="6">
    <source>
        <dbReference type="Proteomes" id="UP000256964"/>
    </source>
</evidence>
<dbReference type="OrthoDB" id="613763at2759"/>
<dbReference type="GO" id="GO:0006383">
    <property type="term" value="P:transcription by RNA polymerase III"/>
    <property type="evidence" value="ECO:0007669"/>
    <property type="project" value="InterPro"/>
</dbReference>
<dbReference type="Proteomes" id="UP000256964">
    <property type="component" value="Unassembled WGS sequence"/>
</dbReference>
<dbReference type="STRING" id="139420.A0A371CW71"/>
<keyword evidence="3" id="KW-0539">Nucleus</keyword>
<dbReference type="AlphaFoldDB" id="A0A371CW71"/>
<evidence type="ECO:0000256" key="1">
    <source>
        <dbReference type="ARBA" id="ARBA00004123"/>
    </source>
</evidence>
<dbReference type="PANTHER" id="PTHR12780">
    <property type="entry name" value="RNA POLYMERASE III DNA DIRECTED , 39KD SUBUNIT-RELATED"/>
    <property type="match status" value="1"/>
</dbReference>
<feature type="region of interest" description="Disordered" evidence="4">
    <location>
        <begin position="49"/>
        <end position="121"/>
    </location>
</feature>
<gene>
    <name evidence="5" type="ORF">OH76DRAFT_1090026</name>
</gene>
<dbReference type="InterPro" id="IPR016049">
    <property type="entry name" value="RNA_pol_Rpc34-like"/>
</dbReference>
<sequence>MIYMLYDLQFSEEMIGGPRYTDNELDTEFVELLCIADMHGFQSVLKRRGGGETRYSKRPRPLDAALGSGSDNHDQRKRRRPPSDHDSGLDSDADDDRHRRFHSQSVSNRKQKRSYSPGVRHSCTKTTLRALRQERAATRACCGRAPCVRCSRFDFCQDGGLVNPQERL</sequence>
<keyword evidence="6" id="KW-1185">Reference proteome</keyword>
<dbReference type="GO" id="GO:0005666">
    <property type="term" value="C:RNA polymerase III complex"/>
    <property type="evidence" value="ECO:0007669"/>
    <property type="project" value="InterPro"/>
</dbReference>
<dbReference type="InterPro" id="IPR007832">
    <property type="entry name" value="RNA_pol_Rpc34"/>
</dbReference>
<evidence type="ECO:0000256" key="2">
    <source>
        <dbReference type="ARBA" id="ARBA00023163"/>
    </source>
</evidence>
<name>A0A371CW71_9APHY</name>
<protein>
    <submittedName>
        <fullName evidence="5">Uncharacterized protein</fullName>
    </submittedName>
</protein>
<evidence type="ECO:0000313" key="5">
    <source>
        <dbReference type="EMBL" id="RDX44542.1"/>
    </source>
</evidence>
<reference evidence="5 6" key="1">
    <citation type="journal article" date="2018" name="Biotechnol. Biofuels">
        <title>Integrative visual omics of the white-rot fungus Polyporus brumalis exposes the biotechnological potential of its oxidative enzymes for delignifying raw plant biomass.</title>
        <authorList>
            <person name="Miyauchi S."/>
            <person name="Rancon A."/>
            <person name="Drula E."/>
            <person name="Hage H."/>
            <person name="Chaduli D."/>
            <person name="Favel A."/>
            <person name="Grisel S."/>
            <person name="Henrissat B."/>
            <person name="Herpoel-Gimbert I."/>
            <person name="Ruiz-Duenas F.J."/>
            <person name="Chevret D."/>
            <person name="Hainaut M."/>
            <person name="Lin J."/>
            <person name="Wang M."/>
            <person name="Pangilinan J."/>
            <person name="Lipzen A."/>
            <person name="Lesage-Meessen L."/>
            <person name="Navarro D."/>
            <person name="Riley R."/>
            <person name="Grigoriev I.V."/>
            <person name="Zhou S."/>
            <person name="Raouche S."/>
            <person name="Rosso M.N."/>
        </authorList>
    </citation>
    <scope>NUCLEOTIDE SEQUENCE [LARGE SCALE GENOMIC DNA]</scope>
    <source>
        <strain evidence="5 6">BRFM 1820</strain>
    </source>
</reference>